<dbReference type="InterPro" id="IPR044926">
    <property type="entry name" value="RGS_subdomain_2"/>
</dbReference>
<dbReference type="Pfam" id="PF00615">
    <property type="entry name" value="RGS"/>
    <property type="match status" value="1"/>
</dbReference>
<organism evidence="3 4">
    <name type="scientific">Huso huso</name>
    <name type="common">Beluga</name>
    <name type="synonym">Acipenser huso</name>
    <dbReference type="NCBI Taxonomy" id="61971"/>
    <lineage>
        <taxon>Eukaryota</taxon>
        <taxon>Metazoa</taxon>
        <taxon>Chordata</taxon>
        <taxon>Craniata</taxon>
        <taxon>Vertebrata</taxon>
        <taxon>Euteleostomi</taxon>
        <taxon>Actinopterygii</taxon>
        <taxon>Chondrostei</taxon>
        <taxon>Acipenseriformes</taxon>
        <taxon>Acipenseridae</taxon>
        <taxon>Huso</taxon>
    </lineage>
</organism>
<dbReference type="InterPro" id="IPR034951">
    <property type="entry name" value="RGS_RGS3"/>
</dbReference>
<dbReference type="PROSITE" id="PS50132">
    <property type="entry name" value="RGS"/>
    <property type="match status" value="1"/>
</dbReference>
<evidence type="ECO:0000313" key="3">
    <source>
        <dbReference type="EMBL" id="KAK6469630.1"/>
    </source>
</evidence>
<dbReference type="InterPro" id="IPR016137">
    <property type="entry name" value="RGS"/>
</dbReference>
<dbReference type="PRINTS" id="PR01301">
    <property type="entry name" value="RGSPROTEIN"/>
</dbReference>
<proteinExistence type="predicted"/>
<dbReference type="InterPro" id="IPR024066">
    <property type="entry name" value="RGS_subdom1/3"/>
</dbReference>
<feature type="region of interest" description="Disordered" evidence="1">
    <location>
        <begin position="96"/>
        <end position="120"/>
    </location>
</feature>
<dbReference type="CDD" id="cd08713">
    <property type="entry name" value="RGS_RGS3"/>
    <property type="match status" value="1"/>
</dbReference>
<feature type="domain" description="RGS" evidence="2">
    <location>
        <begin position="326"/>
        <end position="442"/>
    </location>
</feature>
<dbReference type="SUPFAM" id="SSF48097">
    <property type="entry name" value="Regulator of G-protein signaling, RGS"/>
    <property type="match status" value="1"/>
</dbReference>
<dbReference type="Proteomes" id="UP001369086">
    <property type="component" value="Unassembled WGS sequence"/>
</dbReference>
<evidence type="ECO:0000313" key="4">
    <source>
        <dbReference type="Proteomes" id="UP001369086"/>
    </source>
</evidence>
<gene>
    <name evidence="3" type="ORF">HHUSO_G31970</name>
</gene>
<keyword evidence="4" id="KW-1185">Reference proteome</keyword>
<evidence type="ECO:0000256" key="1">
    <source>
        <dbReference type="SAM" id="MobiDB-lite"/>
    </source>
</evidence>
<accession>A0ABR0YBR2</accession>
<dbReference type="Gene3D" id="1.10.196.10">
    <property type="match status" value="2"/>
</dbReference>
<dbReference type="PANTHER" id="PTHR10845:SF242">
    <property type="entry name" value="NOVEL PROTEIN SIMILAR TO VERTEBRATE REGULATOR OF G-PROTEIN SIGNALLING FAMILY"/>
    <property type="match status" value="1"/>
</dbReference>
<feature type="region of interest" description="Disordered" evidence="1">
    <location>
        <begin position="220"/>
        <end position="248"/>
    </location>
</feature>
<feature type="compositionally biased region" description="Polar residues" evidence="1">
    <location>
        <begin position="227"/>
        <end position="236"/>
    </location>
</feature>
<dbReference type="SMART" id="SM00315">
    <property type="entry name" value="RGS"/>
    <property type="match status" value="1"/>
</dbReference>
<evidence type="ECO:0000259" key="2">
    <source>
        <dbReference type="PROSITE" id="PS50132"/>
    </source>
</evidence>
<reference evidence="3 4" key="1">
    <citation type="submission" date="2021-05" db="EMBL/GenBank/DDBJ databases">
        <authorList>
            <person name="Zahm M."/>
            <person name="Klopp C."/>
            <person name="Cabau C."/>
            <person name="Kuhl H."/>
            <person name="Suciu R."/>
            <person name="Ciorpac M."/>
            <person name="Holostenco D."/>
            <person name="Gessner J."/>
            <person name="Wuertz S."/>
            <person name="Hohne C."/>
            <person name="Stock M."/>
            <person name="Gislard M."/>
            <person name="Lluch J."/>
            <person name="Milhes M."/>
            <person name="Lampietro C."/>
            <person name="Lopez Roques C."/>
            <person name="Donnadieu C."/>
            <person name="Du K."/>
            <person name="Schartl M."/>
            <person name="Guiguen Y."/>
        </authorList>
    </citation>
    <scope>NUCLEOTIDE SEQUENCE [LARGE SCALE GENOMIC DNA]</scope>
    <source>
        <strain evidence="3">Hh-F2</strain>
        <tissue evidence="3">Blood</tissue>
    </source>
</reference>
<comment type="caution">
    <text evidence="3">The sequence shown here is derived from an EMBL/GenBank/DDBJ whole genome shotgun (WGS) entry which is preliminary data.</text>
</comment>
<dbReference type="PANTHER" id="PTHR10845">
    <property type="entry name" value="REGULATOR OF G PROTEIN SIGNALING"/>
    <property type="match status" value="1"/>
</dbReference>
<name>A0ABR0YBR2_HUSHU</name>
<protein>
    <submittedName>
        <fullName evidence="3">Regulator of G-protein signaling 3-like isoform X1</fullName>
    </submittedName>
</protein>
<sequence>MRWIGQQWPNTHPFLIAHCQEPITQTADCCLGSSTDSGAQHLAFPPEYRGKSQQYCRDRCQPHTPNKMRRSSSEGSILLCEFQHWHKAALRRLSTCPKREEPASPGEEPWDNTDNTGLINLESGHSITKTQPNCYETEPSRVGEEPEAQGVGLSYLGTVPEVRIEKEFSLSTEALPCLGLQASGQSSESLMAAHCFLGVAGLSGVSRAYSDSELARDGAAEGLRGSQAGSSDSGWSLPSPETLRRESAQGKLAAAKVHLRMLFRPSKRNTASMESDLDSADENSRQNRKRRLAFLKHWSEAGSTGTSSDPRTLRPSSEEVKKWSESLDNLLDHRYGLAAFRAFLRSEFSEENLEFWLACEDYKKTWSSFNLQRKAKKIFNQYIKTQAPREVNLDSKTREITSQLVLNPTRSCFDQAEKRVYGLMEKDSYPRFLRSELYQELLEPHQPNGNL</sequence>
<dbReference type="EMBL" id="JAHFZB010000038">
    <property type="protein sequence ID" value="KAK6469630.1"/>
    <property type="molecule type" value="Genomic_DNA"/>
</dbReference>
<dbReference type="InterPro" id="IPR036305">
    <property type="entry name" value="RGS_sf"/>
</dbReference>
<dbReference type="Gene3D" id="1.10.167.10">
    <property type="entry name" value="Regulator of G-protein Signalling 4, domain 2"/>
    <property type="match status" value="1"/>
</dbReference>